<organism evidence="2 3">
    <name type="scientific">Aliarcobacter vitoriensis</name>
    <dbReference type="NCBI Taxonomy" id="2011099"/>
    <lineage>
        <taxon>Bacteria</taxon>
        <taxon>Pseudomonadati</taxon>
        <taxon>Campylobacterota</taxon>
        <taxon>Epsilonproteobacteria</taxon>
        <taxon>Campylobacterales</taxon>
        <taxon>Arcobacteraceae</taxon>
        <taxon>Aliarcobacter</taxon>
    </lineage>
</organism>
<dbReference type="EMBL" id="PDKB01000012">
    <property type="protein sequence ID" value="RBQ28749.1"/>
    <property type="molecule type" value="Genomic_DNA"/>
</dbReference>
<evidence type="ECO:0000256" key="1">
    <source>
        <dbReference type="SAM" id="Coils"/>
    </source>
</evidence>
<reference evidence="2 3" key="1">
    <citation type="submission" date="2017-10" db="EMBL/GenBank/DDBJ databases">
        <title>Genomics of the genus Arcobacter.</title>
        <authorList>
            <person name="Perez-Cataluna A."/>
            <person name="Figueras M.J."/>
        </authorList>
    </citation>
    <scope>NUCLEOTIDE SEQUENCE [LARGE SCALE GENOMIC DNA]</scope>
    <source>
        <strain evidence="2 3">CECT 9230</strain>
    </source>
</reference>
<accession>A0A366MTC2</accession>
<name>A0A366MTC2_9BACT</name>
<proteinExistence type="predicted"/>
<protein>
    <submittedName>
        <fullName evidence="2">Uncharacterized protein</fullName>
    </submittedName>
</protein>
<keyword evidence="1" id="KW-0175">Coiled coil</keyword>
<feature type="coiled-coil region" evidence="1">
    <location>
        <begin position="96"/>
        <end position="127"/>
    </location>
</feature>
<evidence type="ECO:0000313" key="2">
    <source>
        <dbReference type="EMBL" id="RBQ28749.1"/>
    </source>
</evidence>
<evidence type="ECO:0000313" key="3">
    <source>
        <dbReference type="Proteomes" id="UP000252669"/>
    </source>
</evidence>
<comment type="caution">
    <text evidence="2">The sequence shown here is derived from an EMBL/GenBank/DDBJ whole genome shotgun (WGS) entry which is preliminary data.</text>
</comment>
<keyword evidence="3" id="KW-1185">Reference proteome</keyword>
<sequence>MYKFSIKKELFEDILLKKITILEKEATNYWKKEILIPKIIDDSIFFDIKKSENLILVNGLGEDKPKIIVECLNIEYIKDKSIFRFHLGKILEQKNIDDFQDEKDILIKELLNDKNELIKILENLKKSIK</sequence>
<dbReference type="OrthoDB" id="9772835at2"/>
<dbReference type="RefSeq" id="WP_113894675.1">
    <property type="nucleotide sequence ID" value="NZ_JANJGA010000012.1"/>
</dbReference>
<gene>
    <name evidence="2" type="ORF">CRU91_07840</name>
</gene>
<dbReference type="AlphaFoldDB" id="A0A366MTC2"/>
<dbReference type="Proteomes" id="UP000252669">
    <property type="component" value="Unassembled WGS sequence"/>
</dbReference>